<name>A0A511HN80_9BACT</name>
<keyword evidence="8" id="KW-1185">Reference proteome</keyword>
<evidence type="ECO:0000256" key="1">
    <source>
        <dbReference type="ARBA" id="ARBA00023015"/>
    </source>
</evidence>
<dbReference type="EMBL" id="FNAJ01000029">
    <property type="protein sequence ID" value="SDF30414.1"/>
    <property type="molecule type" value="Genomic_DNA"/>
</dbReference>
<evidence type="ECO:0000313" key="7">
    <source>
        <dbReference type="EMBL" id="SDF30414.1"/>
    </source>
</evidence>
<dbReference type="InterPro" id="IPR036271">
    <property type="entry name" value="Tet_transcr_reg_TetR-rel_C_sf"/>
</dbReference>
<dbReference type="SUPFAM" id="SSF48498">
    <property type="entry name" value="Tetracyclin repressor-like, C-terminal domain"/>
    <property type="match status" value="1"/>
</dbReference>
<keyword evidence="1" id="KW-0805">Transcription regulation</keyword>
<dbReference type="Pfam" id="PF00440">
    <property type="entry name" value="TetR_N"/>
    <property type="match status" value="1"/>
</dbReference>
<evidence type="ECO:0000256" key="4">
    <source>
        <dbReference type="PROSITE-ProRule" id="PRU00335"/>
    </source>
</evidence>
<dbReference type="InterPro" id="IPR001647">
    <property type="entry name" value="HTH_TetR"/>
</dbReference>
<reference evidence="6 9" key="2">
    <citation type="submission" date="2019-07" db="EMBL/GenBank/DDBJ databases">
        <title>Whole genome shotgun sequence of Myxococcus virescens NBRC 100334.</title>
        <authorList>
            <person name="Hosoyama A."/>
            <person name="Uohara A."/>
            <person name="Ohji S."/>
            <person name="Ichikawa N."/>
        </authorList>
    </citation>
    <scope>NUCLEOTIDE SEQUENCE [LARGE SCALE GENOMIC DNA]</scope>
    <source>
        <strain evidence="6 9">NBRC 100334</strain>
    </source>
</reference>
<dbReference type="PANTHER" id="PTHR30055:SF234">
    <property type="entry name" value="HTH-TYPE TRANSCRIPTIONAL REGULATOR BETI"/>
    <property type="match status" value="1"/>
</dbReference>
<dbReference type="SUPFAM" id="SSF46689">
    <property type="entry name" value="Homeodomain-like"/>
    <property type="match status" value="1"/>
</dbReference>
<dbReference type="GO" id="GO:0003700">
    <property type="term" value="F:DNA-binding transcription factor activity"/>
    <property type="evidence" value="ECO:0007669"/>
    <property type="project" value="TreeGrafter"/>
</dbReference>
<proteinExistence type="predicted"/>
<feature type="domain" description="HTH tetR-type" evidence="5">
    <location>
        <begin position="12"/>
        <end position="71"/>
    </location>
</feature>
<dbReference type="Proteomes" id="UP000198717">
    <property type="component" value="Unassembled WGS sequence"/>
</dbReference>
<evidence type="ECO:0000313" key="6">
    <source>
        <dbReference type="EMBL" id="GEL75037.1"/>
    </source>
</evidence>
<dbReference type="PROSITE" id="PS50977">
    <property type="entry name" value="HTH_TETR_2"/>
    <property type="match status" value="1"/>
</dbReference>
<feature type="DNA-binding region" description="H-T-H motif" evidence="4">
    <location>
        <begin position="34"/>
        <end position="53"/>
    </location>
</feature>
<keyword evidence="3" id="KW-0804">Transcription</keyword>
<reference evidence="7 8" key="1">
    <citation type="submission" date="2016-10" db="EMBL/GenBank/DDBJ databases">
        <authorList>
            <person name="Varghese N."/>
            <person name="Submissions S."/>
        </authorList>
    </citation>
    <scope>NUCLEOTIDE SEQUENCE [LARGE SCALE GENOMIC DNA]</scope>
    <source>
        <strain evidence="7 8">DSM 2260</strain>
    </source>
</reference>
<dbReference type="RefSeq" id="WP_090495828.1">
    <property type="nucleotide sequence ID" value="NZ_BJVY01000059.1"/>
</dbReference>
<evidence type="ECO:0000259" key="5">
    <source>
        <dbReference type="PROSITE" id="PS50977"/>
    </source>
</evidence>
<dbReference type="Pfam" id="PF21597">
    <property type="entry name" value="TetR_C_43"/>
    <property type="match status" value="1"/>
</dbReference>
<evidence type="ECO:0000313" key="9">
    <source>
        <dbReference type="Proteomes" id="UP000321224"/>
    </source>
</evidence>
<dbReference type="Proteomes" id="UP000321224">
    <property type="component" value="Unassembled WGS sequence"/>
</dbReference>
<protein>
    <submittedName>
        <fullName evidence="6">TetR family transcriptional regulator</fullName>
    </submittedName>
    <submittedName>
        <fullName evidence="7">Transcriptional regulator, TetR family</fullName>
    </submittedName>
</protein>
<dbReference type="InterPro" id="IPR050109">
    <property type="entry name" value="HTH-type_TetR-like_transc_reg"/>
</dbReference>
<dbReference type="PRINTS" id="PR00455">
    <property type="entry name" value="HTHTETR"/>
</dbReference>
<dbReference type="GO" id="GO:0000976">
    <property type="term" value="F:transcription cis-regulatory region binding"/>
    <property type="evidence" value="ECO:0007669"/>
    <property type="project" value="TreeGrafter"/>
</dbReference>
<dbReference type="InterPro" id="IPR009057">
    <property type="entry name" value="Homeodomain-like_sf"/>
</dbReference>
<evidence type="ECO:0000256" key="3">
    <source>
        <dbReference type="ARBA" id="ARBA00023163"/>
    </source>
</evidence>
<dbReference type="PANTHER" id="PTHR30055">
    <property type="entry name" value="HTH-TYPE TRANSCRIPTIONAL REGULATOR RUTR"/>
    <property type="match status" value="1"/>
</dbReference>
<dbReference type="Gene3D" id="1.10.357.10">
    <property type="entry name" value="Tetracycline Repressor, domain 2"/>
    <property type="match status" value="1"/>
</dbReference>
<dbReference type="InterPro" id="IPR049445">
    <property type="entry name" value="TetR_SbtR-like_C"/>
</dbReference>
<comment type="caution">
    <text evidence="6">The sequence shown here is derived from an EMBL/GenBank/DDBJ whole genome shotgun (WGS) entry which is preliminary data.</text>
</comment>
<evidence type="ECO:0000256" key="2">
    <source>
        <dbReference type="ARBA" id="ARBA00023125"/>
    </source>
</evidence>
<sequence length="183" mass="19344">MEHVKPLRADGRRNRERIVAVAAELVGRDGAQVSLEEIARRAGVGSATLHRHFPSRQSLLEAVFRDGVAQLCARASSQPGADPAAELAAWLEDLTVYTVTHRGLAAALLTGPDGLTAEEVCSTDKLLDVLSVLVARASSAGAIHARATTQDLLMLANAIAVANEDDPLTASRVLRLALTGIWP</sequence>
<dbReference type="AlphaFoldDB" id="A0A511HN80"/>
<keyword evidence="2 4" id="KW-0238">DNA-binding</keyword>
<dbReference type="EMBL" id="BJVY01000059">
    <property type="protein sequence ID" value="GEL75037.1"/>
    <property type="molecule type" value="Genomic_DNA"/>
</dbReference>
<accession>A0A511HN80</accession>
<evidence type="ECO:0000313" key="8">
    <source>
        <dbReference type="Proteomes" id="UP000198717"/>
    </source>
</evidence>
<organism evidence="6 9">
    <name type="scientific">Myxococcus virescens</name>
    <dbReference type="NCBI Taxonomy" id="83456"/>
    <lineage>
        <taxon>Bacteria</taxon>
        <taxon>Pseudomonadati</taxon>
        <taxon>Myxococcota</taxon>
        <taxon>Myxococcia</taxon>
        <taxon>Myxococcales</taxon>
        <taxon>Cystobacterineae</taxon>
        <taxon>Myxococcaceae</taxon>
        <taxon>Myxococcus</taxon>
    </lineage>
</organism>
<gene>
    <name evidence="6" type="ORF">MVI01_68210</name>
    <name evidence="7" type="ORF">SAMN04488504_12924</name>
</gene>